<name>A0ABW0I8U6_9BACT</name>
<dbReference type="EMBL" id="JBHSMA010000001">
    <property type="protein sequence ID" value="MFC5408963.1"/>
    <property type="molecule type" value="Genomic_DNA"/>
</dbReference>
<reference evidence="2" key="1">
    <citation type="journal article" date="2019" name="Int. J. Syst. Evol. Microbiol.">
        <title>The Global Catalogue of Microorganisms (GCM) 10K type strain sequencing project: providing services to taxonomists for standard genome sequencing and annotation.</title>
        <authorList>
            <consortium name="The Broad Institute Genomics Platform"/>
            <consortium name="The Broad Institute Genome Sequencing Center for Infectious Disease"/>
            <person name="Wu L."/>
            <person name="Ma J."/>
        </authorList>
    </citation>
    <scope>NUCLEOTIDE SEQUENCE [LARGE SCALE GENOMIC DNA]</scope>
    <source>
        <strain evidence="2">CCUG 55250</strain>
    </source>
</reference>
<evidence type="ECO:0000313" key="1">
    <source>
        <dbReference type="EMBL" id="MFC5408963.1"/>
    </source>
</evidence>
<protein>
    <submittedName>
        <fullName evidence="1">Uncharacterized protein</fullName>
    </submittedName>
</protein>
<gene>
    <name evidence="1" type="ORF">ACFPMF_06570</name>
</gene>
<sequence>MLLVTTIKGYTELYFGNIKEVKNNFIYFEVEGIQFHLNLWRDHQFNIKFKKIKEWEIDRVVFMFSSCSKPLKKEIRSIDKIFIVAEKNSFIKYRFMELTLADLQKIAGATVNKEKKVNGFHYVITAPFIRDLIKEFLEFYNDKLEDNSKEIFKEFDIDKYADNYEVSHKIQHTYRPGGDDWCWTHIRSNFEIIATDDYLRSITPKIDISERYNEYNSGYQWKDIFIDSAEHKAQINQAYTLTEDGRKIIIDIYDSEKHFMAFFAQKVKELVRQLELDICSRGEQNVSKLYFPFIEYVEQRNKFKHLDEDYSIPL</sequence>
<evidence type="ECO:0000313" key="2">
    <source>
        <dbReference type="Proteomes" id="UP001596106"/>
    </source>
</evidence>
<organism evidence="1 2">
    <name type="scientific">Larkinella bovis</name>
    <dbReference type="NCBI Taxonomy" id="683041"/>
    <lineage>
        <taxon>Bacteria</taxon>
        <taxon>Pseudomonadati</taxon>
        <taxon>Bacteroidota</taxon>
        <taxon>Cytophagia</taxon>
        <taxon>Cytophagales</taxon>
        <taxon>Spirosomataceae</taxon>
        <taxon>Larkinella</taxon>
    </lineage>
</organism>
<keyword evidence="2" id="KW-1185">Reference proteome</keyword>
<comment type="caution">
    <text evidence="1">The sequence shown here is derived from an EMBL/GenBank/DDBJ whole genome shotgun (WGS) entry which is preliminary data.</text>
</comment>
<proteinExistence type="predicted"/>
<accession>A0ABW0I8U6</accession>
<dbReference type="RefSeq" id="WP_379842374.1">
    <property type="nucleotide sequence ID" value="NZ_JBHSMA010000001.1"/>
</dbReference>
<dbReference type="Proteomes" id="UP001596106">
    <property type="component" value="Unassembled WGS sequence"/>
</dbReference>